<dbReference type="Pfam" id="PF05036">
    <property type="entry name" value="SPOR"/>
    <property type="match status" value="1"/>
</dbReference>
<dbReference type="InterPro" id="IPR050695">
    <property type="entry name" value="N-acetylmuramoyl_amidase_3"/>
</dbReference>
<dbReference type="SUPFAM" id="SSF110997">
    <property type="entry name" value="Sporulation related repeat"/>
    <property type="match status" value="1"/>
</dbReference>
<evidence type="ECO:0000256" key="1">
    <source>
        <dbReference type="ARBA" id="ARBA00022801"/>
    </source>
</evidence>
<evidence type="ECO:0000313" key="3">
    <source>
        <dbReference type="EMBL" id="MBC5667911.1"/>
    </source>
</evidence>
<comment type="caution">
    <text evidence="3">The sequence shown here is derived from an EMBL/GenBank/DDBJ whole genome shotgun (WGS) entry which is preliminary data.</text>
</comment>
<accession>A0ABR7F2V5</accession>
<evidence type="ECO:0000313" key="4">
    <source>
        <dbReference type="Proteomes" id="UP000597877"/>
    </source>
</evidence>
<dbReference type="PANTHER" id="PTHR30404">
    <property type="entry name" value="N-ACETYLMURAMOYL-L-ALANINE AMIDASE"/>
    <property type="match status" value="1"/>
</dbReference>
<dbReference type="SMART" id="SM00646">
    <property type="entry name" value="Ami_3"/>
    <property type="match status" value="1"/>
</dbReference>
<dbReference type="InterPro" id="IPR036680">
    <property type="entry name" value="SPOR-like_sf"/>
</dbReference>
<keyword evidence="4" id="KW-1185">Reference proteome</keyword>
<organism evidence="3 4">
    <name type="scientific">Eubacterium segne</name>
    <dbReference type="NCBI Taxonomy" id="2763045"/>
    <lineage>
        <taxon>Bacteria</taxon>
        <taxon>Bacillati</taxon>
        <taxon>Bacillota</taxon>
        <taxon>Clostridia</taxon>
        <taxon>Eubacteriales</taxon>
        <taxon>Eubacteriaceae</taxon>
        <taxon>Eubacterium</taxon>
    </lineage>
</organism>
<dbReference type="Proteomes" id="UP000597877">
    <property type="component" value="Unassembled WGS sequence"/>
</dbReference>
<dbReference type="Pfam" id="PF01520">
    <property type="entry name" value="Amidase_3"/>
    <property type="match status" value="1"/>
</dbReference>
<dbReference type="PANTHER" id="PTHR30404:SF0">
    <property type="entry name" value="N-ACETYLMURAMOYL-L-ALANINE AMIDASE AMIC"/>
    <property type="match status" value="1"/>
</dbReference>
<dbReference type="PROSITE" id="PS51724">
    <property type="entry name" value="SPOR"/>
    <property type="match status" value="1"/>
</dbReference>
<dbReference type="Gene3D" id="3.30.70.1070">
    <property type="entry name" value="Sporulation related repeat"/>
    <property type="match status" value="1"/>
</dbReference>
<name>A0ABR7F2V5_9FIRM</name>
<protein>
    <submittedName>
        <fullName evidence="3">N-acetylmuramoyl-L-alanine amidase</fullName>
    </submittedName>
</protein>
<dbReference type="RefSeq" id="WP_118588687.1">
    <property type="nucleotide sequence ID" value="NZ_JACOOZ010000005.1"/>
</dbReference>
<dbReference type="InterPro" id="IPR007730">
    <property type="entry name" value="SPOR-like_dom"/>
</dbReference>
<dbReference type="SUPFAM" id="SSF53187">
    <property type="entry name" value="Zn-dependent exopeptidases"/>
    <property type="match status" value="1"/>
</dbReference>
<proteinExistence type="predicted"/>
<reference evidence="3 4" key="1">
    <citation type="submission" date="2020-08" db="EMBL/GenBank/DDBJ databases">
        <title>Genome public.</title>
        <authorList>
            <person name="Liu C."/>
            <person name="Sun Q."/>
        </authorList>
    </citation>
    <scope>NUCLEOTIDE SEQUENCE [LARGE SCALE GENOMIC DNA]</scope>
    <source>
        <strain evidence="3 4">BX4</strain>
    </source>
</reference>
<dbReference type="InterPro" id="IPR002508">
    <property type="entry name" value="MurNAc-LAA_cat"/>
</dbReference>
<feature type="domain" description="SPOR" evidence="2">
    <location>
        <begin position="182"/>
        <end position="255"/>
    </location>
</feature>
<dbReference type="CDD" id="cd02696">
    <property type="entry name" value="MurNAc-LAA"/>
    <property type="match status" value="1"/>
</dbReference>
<gene>
    <name evidence="3" type="ORF">H8S00_07960</name>
</gene>
<dbReference type="EMBL" id="JACOOZ010000005">
    <property type="protein sequence ID" value="MBC5667911.1"/>
    <property type="molecule type" value="Genomic_DNA"/>
</dbReference>
<evidence type="ECO:0000259" key="2">
    <source>
        <dbReference type="PROSITE" id="PS51724"/>
    </source>
</evidence>
<sequence length="255" mass="27920">MAYKIILDPGHGGSDPGANFNGRQEKDDALALAMAVGKLLTNAGFDVEYTRTADVYNTPFEKAMIANNAGGDLFVSFHRNSSAVPNTYTGVQTLVYNREGLKEKLAENINKNLTAIGFEDKGIVERPNLVVLKRTKMPAVLIEAGFINSDKDNELFDNNFNEIAQGIADAIIDTLDDSGISATDAQVYTIQVGAFRNGQLANNMAAQLKAMQFPAMVVFEDGLYKVRVGEFKSLDNAVEMEQRLRAMGYNTFIRS</sequence>
<keyword evidence="1" id="KW-0378">Hydrolase</keyword>
<dbReference type="Gene3D" id="3.40.630.40">
    <property type="entry name" value="Zn-dependent exopeptidases"/>
    <property type="match status" value="1"/>
</dbReference>